<dbReference type="Proteomes" id="UP000492821">
    <property type="component" value="Unassembled WGS sequence"/>
</dbReference>
<dbReference type="GO" id="GO:0007076">
    <property type="term" value="P:mitotic chromosome condensation"/>
    <property type="evidence" value="ECO:0007669"/>
    <property type="project" value="TreeGrafter"/>
</dbReference>
<dbReference type="Gene3D" id="1.10.287.1490">
    <property type="match status" value="1"/>
</dbReference>
<feature type="region of interest" description="Disordered" evidence="2">
    <location>
        <begin position="1"/>
        <end position="49"/>
    </location>
</feature>
<dbReference type="GO" id="GO:0000785">
    <property type="term" value="C:chromatin"/>
    <property type="evidence" value="ECO:0007669"/>
    <property type="project" value="TreeGrafter"/>
</dbReference>
<feature type="coiled-coil region" evidence="1">
    <location>
        <begin position="917"/>
        <end position="1045"/>
    </location>
</feature>
<sequence>MDNVRDLQKSLKDRTNEVETLKKKLEKAERDRRNAESRQPTNVQQLQSEKRELQIALEREESEKHELFMQINQLIAELADLRGNENVIADAKELRELNDQLRGKLSVIEGERDHFQKSYSTLEAGQQATRDELLATKSELERIKVTAESERQKFKQEIADHQKEVQIKSAALASLRLAKQEPSTSAEDYDKVVQEVAALKKDIAEKEKLIAAATASNDEIRQTVSKLEANLSALLTDKQNLESQLTEKHEEAKILRTELTSASSANAGEAVQMREKLDASENLISQLKNALELAQRNSNDVEIQASELEEKLAQAEDQVEKLSDELKRRESISSDFNSEKQKHLELRATLESTEKAKTAIENELQRRKSEISQGEARIAELEAKLEALSKENAKLMEKASVEEELVTLVSSLQETRSILSAKDAEIQELRKYIGDHQDESDKLAAQLREAQSNLQRAHENAESTESVRVEADQLRRELQETNDEFNRLVEDFQKAQKMLIDAEERVNRESSENAELRDSLLKAQNELRDAQTDIDRLNKQLERANAELKEAESKQTVEVELTKLKSELREVQTRADSLQSEVTKAENAKASAEEAVYLKVAEITKLQTENKKLSEELQSTQTDMEQLTSNFEKVRLAESSFHDEIVEVRGVAAQLRDELRDAHDRIEQLTSELHETQAALKTAQEAVAKSTADASEVVEIRAEVNRLREELLSSDAEIKRLKNELEETQKVDFKQRDLAEVAENRLEKLRLVEIEKNHLETRLREKQYELESLQKDLDKYVAKESAVAAQGEEAASEVKAALAAAEARLADLESELNQLRAREYAHADEVKKHSDAAKDAEMRLNLLQVERSSMEASIFEAQRKSSAVDSRIVELEGQLKEKESEFATLTQAGMEVDVLRSSLNDLHSRLEVTLEHKTALEAELRELKYNQEQAQQKEATLIGDLTAAQRAKLEYAEQLEAKQAEFTADLRKVQEEASENVRRLTDLLSAEAKRVETVVKEKEQLLIEKAELLEQLKSAPVNGNDDELQRKLSELTAENARLAGDLLKKESTASSNANTVELERNLLIKQREWSGERVKLEEQIGELQDQVGRLRSDKENLEGEVNRLKQISETLPPVPKPRRANTSLTNLTMDTLSERSITPNGDEEEVVRKLRSDLEKQKRLITVLRKKLQQQQLDSHRAAKLSTGSVPFFS</sequence>
<dbReference type="AlphaFoldDB" id="A0A7E4VUX4"/>
<organism evidence="3 4">
    <name type="scientific">Panagrellus redivivus</name>
    <name type="common">Microworm</name>
    <dbReference type="NCBI Taxonomy" id="6233"/>
    <lineage>
        <taxon>Eukaryota</taxon>
        <taxon>Metazoa</taxon>
        <taxon>Ecdysozoa</taxon>
        <taxon>Nematoda</taxon>
        <taxon>Chromadorea</taxon>
        <taxon>Rhabditida</taxon>
        <taxon>Tylenchina</taxon>
        <taxon>Panagrolaimomorpha</taxon>
        <taxon>Panagrolaimoidea</taxon>
        <taxon>Panagrolaimidae</taxon>
        <taxon>Panagrellus</taxon>
    </lineage>
</organism>
<reference evidence="3" key="1">
    <citation type="journal article" date="2013" name="Genetics">
        <title>The draft genome and transcriptome of Panagrellus redivivus are shaped by the harsh demands of a free-living lifestyle.</title>
        <authorList>
            <person name="Srinivasan J."/>
            <person name="Dillman A.R."/>
            <person name="Macchietto M.G."/>
            <person name="Heikkinen L."/>
            <person name="Lakso M."/>
            <person name="Fracchia K.M."/>
            <person name="Antoshechkin I."/>
            <person name="Mortazavi A."/>
            <person name="Wong G."/>
            <person name="Sternberg P.W."/>
        </authorList>
    </citation>
    <scope>NUCLEOTIDE SEQUENCE [LARGE SCALE GENOMIC DNA]</scope>
    <source>
        <strain evidence="3">MT8872</strain>
    </source>
</reference>
<protein>
    <submittedName>
        <fullName evidence="4">GRIP domain-containing protein</fullName>
    </submittedName>
</protein>
<dbReference type="GO" id="GO:0000793">
    <property type="term" value="C:condensed chromosome"/>
    <property type="evidence" value="ECO:0007669"/>
    <property type="project" value="TreeGrafter"/>
</dbReference>
<accession>A0A7E4VUX4</accession>
<feature type="compositionally biased region" description="Polar residues" evidence="2">
    <location>
        <begin position="37"/>
        <end position="47"/>
    </location>
</feature>
<keyword evidence="3" id="KW-1185">Reference proteome</keyword>
<reference evidence="4" key="2">
    <citation type="submission" date="2020-10" db="UniProtKB">
        <authorList>
            <consortium name="WormBaseParasite"/>
        </authorList>
    </citation>
    <scope>IDENTIFICATION</scope>
</reference>
<dbReference type="GO" id="GO:0003682">
    <property type="term" value="F:chromatin binding"/>
    <property type="evidence" value="ECO:0007669"/>
    <property type="project" value="TreeGrafter"/>
</dbReference>
<feature type="coiled-coil region" evidence="1">
    <location>
        <begin position="1070"/>
        <end position="1111"/>
    </location>
</feature>
<name>A0A7E4VUX4_PANRE</name>
<evidence type="ECO:0000313" key="3">
    <source>
        <dbReference type="Proteomes" id="UP000492821"/>
    </source>
</evidence>
<keyword evidence="1" id="KW-0175">Coiled coil</keyword>
<proteinExistence type="predicted"/>
<dbReference type="PANTHER" id="PTHR43941:SF1">
    <property type="entry name" value="STRUCTURAL MAINTENANCE OF CHROMOSOMES PROTEIN 2"/>
    <property type="match status" value="1"/>
</dbReference>
<dbReference type="GO" id="GO:0000796">
    <property type="term" value="C:condensin complex"/>
    <property type="evidence" value="ECO:0007669"/>
    <property type="project" value="TreeGrafter"/>
</dbReference>
<evidence type="ECO:0000256" key="1">
    <source>
        <dbReference type="SAM" id="Coils"/>
    </source>
</evidence>
<feature type="coiled-coil region" evidence="1">
    <location>
        <begin position="1151"/>
        <end position="1178"/>
    </location>
</feature>
<feature type="compositionally biased region" description="Basic and acidic residues" evidence="2">
    <location>
        <begin position="1"/>
        <end position="36"/>
    </location>
</feature>
<feature type="coiled-coil region" evidence="1">
    <location>
        <begin position="189"/>
        <end position="405"/>
    </location>
</feature>
<dbReference type="WBParaSite" id="Pan_g3482.t1">
    <property type="protein sequence ID" value="Pan_g3482.t1"/>
    <property type="gene ID" value="Pan_g3482"/>
</dbReference>
<feature type="coiled-coil region" evidence="1">
    <location>
        <begin position="433"/>
        <end position="892"/>
    </location>
</feature>
<dbReference type="PANTHER" id="PTHR43941">
    <property type="entry name" value="STRUCTURAL MAINTENANCE OF CHROMOSOMES PROTEIN 2"/>
    <property type="match status" value="1"/>
</dbReference>
<evidence type="ECO:0000256" key="2">
    <source>
        <dbReference type="SAM" id="MobiDB-lite"/>
    </source>
</evidence>
<evidence type="ECO:0000313" key="4">
    <source>
        <dbReference type="WBParaSite" id="Pan_g3482.t1"/>
    </source>
</evidence>